<comment type="cofactor">
    <cofactor evidence="10">
        <name>K(+)</name>
        <dbReference type="ChEBI" id="CHEBI:29103"/>
    </cofactor>
    <text evidence="10">Binds 1 potassium ion per subunit.</text>
</comment>
<feature type="domain" description="S-adenosylmethionine synthetase N-terminal" evidence="13">
    <location>
        <begin position="10"/>
        <end position="105"/>
    </location>
</feature>
<feature type="binding site" description="in other chain" evidence="10">
    <location>
        <position position="20"/>
    </location>
    <ligand>
        <name>ATP</name>
        <dbReference type="ChEBI" id="CHEBI:30616"/>
        <note>ligand shared between two neighboring subunits</note>
    </ligand>
</feature>
<feature type="binding site" description="in other chain" evidence="10">
    <location>
        <position position="286"/>
    </location>
    <ligand>
        <name>L-methionine</name>
        <dbReference type="ChEBI" id="CHEBI:57844"/>
        <note>ligand shared between two neighboring subunits</note>
    </ligand>
</feature>
<evidence type="ECO:0000256" key="1">
    <source>
        <dbReference type="ARBA" id="ARBA00005224"/>
    </source>
</evidence>
<comment type="caution">
    <text evidence="10">Lacks conserved residue(s) required for the propagation of feature annotation.</text>
</comment>
<feature type="binding site" description="in other chain" evidence="10">
    <location>
        <position position="104"/>
    </location>
    <ligand>
        <name>L-methionine</name>
        <dbReference type="ChEBI" id="CHEBI:57844"/>
        <note>ligand shared between two neighboring subunits</note>
    </ligand>
</feature>
<reference evidence="16 17" key="1">
    <citation type="submission" date="2021-03" db="EMBL/GenBank/DDBJ databases">
        <title>Sequencing the genomes of 1000 actinobacteria strains.</title>
        <authorList>
            <person name="Klenk H.-P."/>
        </authorList>
    </citation>
    <scope>NUCLEOTIDE SEQUENCE [LARGE SCALE GENOMIC DNA]</scope>
    <source>
        <strain evidence="16 17">DSM 15797</strain>
    </source>
</reference>
<keyword evidence="17" id="KW-1185">Reference proteome</keyword>
<evidence type="ECO:0000256" key="10">
    <source>
        <dbReference type="HAMAP-Rule" id="MF_00086"/>
    </source>
</evidence>
<dbReference type="RefSeq" id="WP_209997044.1">
    <property type="nucleotide sequence ID" value="NZ_BAAAJY010000003.1"/>
</dbReference>
<keyword evidence="6 10" id="KW-0547">Nucleotide-binding</keyword>
<dbReference type="InterPro" id="IPR022630">
    <property type="entry name" value="S-AdoMet_synt_C"/>
</dbReference>
<keyword evidence="7 10" id="KW-0067">ATP-binding</keyword>
<feature type="binding site" evidence="10">
    <location>
        <position position="278"/>
    </location>
    <ligand>
        <name>ATP</name>
        <dbReference type="ChEBI" id="CHEBI:30616"/>
        <note>ligand shared between two neighboring subunits</note>
    </ligand>
</feature>
<dbReference type="CDD" id="cd18079">
    <property type="entry name" value="S-AdoMet_synt"/>
    <property type="match status" value="1"/>
</dbReference>
<feature type="domain" description="S-adenosylmethionine synthetase C-terminal" evidence="15">
    <location>
        <begin position="249"/>
        <end position="387"/>
    </location>
</feature>
<dbReference type="Gene3D" id="3.30.300.10">
    <property type="match status" value="3"/>
</dbReference>
<comment type="function">
    <text evidence="10">Catalyzes the formation of S-adenosylmethionine (AdoMet) from methionine and ATP. The overall synthetic reaction is composed of two sequential steps, AdoMet formation and the subsequent tripolyphosphate hydrolysis which occurs prior to release of AdoMet from the enzyme.</text>
</comment>
<comment type="cofactor">
    <cofactor evidence="10">
        <name>Mg(2+)</name>
        <dbReference type="ChEBI" id="CHEBI:18420"/>
    </cofactor>
    <text evidence="10">Binds 2 divalent ions per subunit.</text>
</comment>
<dbReference type="EC" id="2.5.1.6" evidence="10"/>
<evidence type="ECO:0000256" key="12">
    <source>
        <dbReference type="RuleBase" id="RU004462"/>
    </source>
</evidence>
<keyword evidence="5 10" id="KW-0479">Metal-binding</keyword>
<evidence type="ECO:0000256" key="2">
    <source>
        <dbReference type="ARBA" id="ARBA00009685"/>
    </source>
</evidence>
<comment type="subcellular location">
    <subcellularLocation>
        <location evidence="10 11">Cytoplasm</location>
    </subcellularLocation>
</comment>
<keyword evidence="4 10" id="KW-0808">Transferase</keyword>
<organism evidence="16 17">
    <name type="scientific">Paeniglutamicibacter kerguelensis</name>
    <dbReference type="NCBI Taxonomy" id="254788"/>
    <lineage>
        <taxon>Bacteria</taxon>
        <taxon>Bacillati</taxon>
        <taxon>Actinomycetota</taxon>
        <taxon>Actinomycetes</taxon>
        <taxon>Micrococcales</taxon>
        <taxon>Micrococcaceae</taxon>
        <taxon>Paeniglutamicibacter</taxon>
    </lineage>
</organism>
<evidence type="ECO:0000256" key="6">
    <source>
        <dbReference type="ARBA" id="ARBA00022741"/>
    </source>
</evidence>
<dbReference type="PROSITE" id="PS00376">
    <property type="entry name" value="ADOMET_SYNTHASE_1"/>
    <property type="match status" value="1"/>
</dbReference>
<feature type="binding site" evidence="10">
    <location>
        <position position="255"/>
    </location>
    <ligand>
        <name>ATP</name>
        <dbReference type="ChEBI" id="CHEBI:30616"/>
        <note>ligand shared between two neighboring subunits</note>
    </ligand>
</feature>
<dbReference type="InterPro" id="IPR022629">
    <property type="entry name" value="S-AdoMet_synt_central"/>
</dbReference>
<feature type="binding site" evidence="10">
    <location>
        <position position="255"/>
    </location>
    <ligand>
        <name>L-methionine</name>
        <dbReference type="ChEBI" id="CHEBI:57844"/>
        <note>ligand shared between two neighboring subunits</note>
    </ligand>
</feature>
<evidence type="ECO:0000256" key="8">
    <source>
        <dbReference type="ARBA" id="ARBA00022842"/>
    </source>
</evidence>
<sequence>MTLETPQLRLFTSESVTEGHPDKICDQISDAILDAMLAQDPNSRVAVETLTTTGLVHVAGEVTTDGYVEIPEIVRRTILDIGYDSSANGFDGARCGVSVSIGQQSQEISDGVFNSLEVREGTAVDPRDAQGAGDQGLMFGYASDETETLMPTPIHLAHRLSERLTDVRKSGLLDLLRPDGKTQVTVGYDGDTPVSVETIVVSSQHAAEFSLEDLKDGLLEHVVIPVLANAPLDTSKTRIILNPSGPFVIGGPVGDAGLTGRKIIVDTYGGFARHGGGAFSGKDPSKVDRSAAYAMRWVAKNVVAAGLARRVEVQIAYAIGVARPVGLYVETFGTETVDPAKITAAINEVFDLRPLGIIEDLDLKRPIYQKTAAHGHFGREDTDFTWEALDRVNALKAYFGA</sequence>
<comment type="pathway">
    <text evidence="1 10">Amino-acid biosynthesis; S-adenosyl-L-methionine biosynthesis; S-adenosyl-L-methionine from L-methionine: step 1/1.</text>
</comment>
<keyword evidence="9 10" id="KW-0630">Potassium</keyword>
<evidence type="ECO:0000259" key="14">
    <source>
        <dbReference type="Pfam" id="PF02772"/>
    </source>
</evidence>
<dbReference type="Proteomes" id="UP001296993">
    <property type="component" value="Unassembled WGS sequence"/>
</dbReference>
<comment type="catalytic activity">
    <reaction evidence="10">
        <text>L-methionine + ATP + H2O = S-adenosyl-L-methionine + phosphate + diphosphate</text>
        <dbReference type="Rhea" id="RHEA:21080"/>
        <dbReference type="ChEBI" id="CHEBI:15377"/>
        <dbReference type="ChEBI" id="CHEBI:30616"/>
        <dbReference type="ChEBI" id="CHEBI:33019"/>
        <dbReference type="ChEBI" id="CHEBI:43474"/>
        <dbReference type="ChEBI" id="CHEBI:57844"/>
        <dbReference type="ChEBI" id="CHEBI:59789"/>
        <dbReference type="EC" id="2.5.1.6"/>
    </reaction>
</comment>
<dbReference type="GO" id="GO:0004478">
    <property type="term" value="F:methionine adenosyltransferase activity"/>
    <property type="evidence" value="ECO:0007669"/>
    <property type="project" value="UniProtKB-EC"/>
</dbReference>
<evidence type="ECO:0000313" key="17">
    <source>
        <dbReference type="Proteomes" id="UP001296993"/>
    </source>
</evidence>
<dbReference type="InterPro" id="IPR022628">
    <property type="entry name" value="S-AdoMet_synt_N"/>
</dbReference>
<dbReference type="PIRSF" id="PIRSF000497">
    <property type="entry name" value="MAT"/>
    <property type="match status" value="1"/>
</dbReference>
<feature type="binding site" description="in other chain" evidence="10">
    <location>
        <begin position="261"/>
        <end position="262"/>
    </location>
    <ligand>
        <name>ATP</name>
        <dbReference type="ChEBI" id="CHEBI:30616"/>
        <note>ligand shared between two neighboring subunits</note>
    </ligand>
</feature>
<dbReference type="HAMAP" id="MF_00086">
    <property type="entry name" value="S_AdoMet_synth1"/>
    <property type="match status" value="1"/>
</dbReference>
<dbReference type="InterPro" id="IPR022636">
    <property type="entry name" value="S-AdoMet_synthetase_sfam"/>
</dbReference>
<protein>
    <recommendedName>
        <fullName evidence="10">S-adenosylmethionine synthase</fullName>
        <shortName evidence="10">AdoMet synthase</shortName>
        <ecNumber evidence="10">2.5.1.6</ecNumber>
    </recommendedName>
    <alternativeName>
        <fullName evidence="10">MAT</fullName>
    </alternativeName>
    <alternativeName>
        <fullName evidence="10">Methionine adenosyltransferase</fullName>
    </alternativeName>
</protein>
<dbReference type="Pfam" id="PF02773">
    <property type="entry name" value="S-AdoMet_synt_C"/>
    <property type="match status" value="1"/>
</dbReference>
<keyword evidence="8 10" id="KW-0460">Magnesium</keyword>
<comment type="similarity">
    <text evidence="2 10 12">Belongs to the AdoMet synthase family.</text>
</comment>
<dbReference type="InterPro" id="IPR022631">
    <property type="entry name" value="ADOMET_SYNTHASE_CS"/>
</dbReference>
<feature type="binding site" evidence="10">
    <location>
        <position position="48"/>
    </location>
    <ligand>
        <name>K(+)</name>
        <dbReference type="ChEBI" id="CHEBI:29103"/>
    </ligand>
</feature>
<feature type="binding site" description="in other chain" evidence="10">
    <location>
        <position position="61"/>
    </location>
    <ligand>
        <name>L-methionine</name>
        <dbReference type="ChEBI" id="CHEBI:57844"/>
        <note>ligand shared between two neighboring subunits</note>
    </ligand>
</feature>
<evidence type="ECO:0000256" key="9">
    <source>
        <dbReference type="ARBA" id="ARBA00022958"/>
    </source>
</evidence>
<comment type="caution">
    <text evidence="16">The sequence shown here is derived from an EMBL/GenBank/DDBJ whole genome shotgun (WGS) entry which is preliminary data.</text>
</comment>
<name>A0ABS4XEH4_9MICC</name>
<dbReference type="InterPro" id="IPR002133">
    <property type="entry name" value="S-AdoMet_synthetase"/>
</dbReference>
<evidence type="ECO:0000259" key="15">
    <source>
        <dbReference type="Pfam" id="PF02773"/>
    </source>
</evidence>
<dbReference type="NCBIfam" id="TIGR01034">
    <property type="entry name" value="metK"/>
    <property type="match status" value="1"/>
</dbReference>
<keyword evidence="3 10" id="KW-0554">One-carbon metabolism</keyword>
<feature type="binding site" description="in other chain" evidence="10">
    <location>
        <begin position="179"/>
        <end position="181"/>
    </location>
    <ligand>
        <name>ATP</name>
        <dbReference type="ChEBI" id="CHEBI:30616"/>
        <note>ligand shared between two neighboring subunits</note>
    </ligand>
</feature>
<dbReference type="SUPFAM" id="SSF55973">
    <property type="entry name" value="S-adenosylmethionine synthetase"/>
    <property type="match status" value="3"/>
</dbReference>
<dbReference type="Pfam" id="PF02772">
    <property type="entry name" value="S-AdoMet_synt_M"/>
    <property type="match status" value="1"/>
</dbReference>
<feature type="region of interest" description="Flexible loop" evidence="10">
    <location>
        <begin position="104"/>
        <end position="114"/>
    </location>
</feature>
<dbReference type="PANTHER" id="PTHR11964">
    <property type="entry name" value="S-ADENOSYLMETHIONINE SYNTHETASE"/>
    <property type="match status" value="1"/>
</dbReference>
<keyword evidence="10" id="KW-0963">Cytoplasm</keyword>
<feature type="binding site" evidence="10">
    <location>
        <position position="282"/>
    </location>
    <ligand>
        <name>ATP</name>
        <dbReference type="ChEBI" id="CHEBI:30616"/>
        <note>ligand shared between two neighboring subunits</note>
    </ligand>
</feature>
<comment type="subunit">
    <text evidence="10">Homotetramer; dimer of dimers.</text>
</comment>
<dbReference type="EMBL" id="JAGIOF010000001">
    <property type="protein sequence ID" value="MBP2386079.1"/>
    <property type="molecule type" value="Genomic_DNA"/>
</dbReference>
<dbReference type="Pfam" id="PF00438">
    <property type="entry name" value="S-AdoMet_synt_N"/>
    <property type="match status" value="1"/>
</dbReference>
<evidence type="ECO:0000259" key="13">
    <source>
        <dbReference type="Pfam" id="PF00438"/>
    </source>
</evidence>
<evidence type="ECO:0000256" key="5">
    <source>
        <dbReference type="ARBA" id="ARBA00022723"/>
    </source>
</evidence>
<proteinExistence type="inferred from homology"/>
<evidence type="ECO:0000313" key="16">
    <source>
        <dbReference type="EMBL" id="MBP2386079.1"/>
    </source>
</evidence>
<evidence type="ECO:0000256" key="7">
    <source>
        <dbReference type="ARBA" id="ARBA00022840"/>
    </source>
</evidence>
<evidence type="ECO:0000256" key="3">
    <source>
        <dbReference type="ARBA" id="ARBA00022563"/>
    </source>
</evidence>
<evidence type="ECO:0000256" key="11">
    <source>
        <dbReference type="RuleBase" id="RU000542"/>
    </source>
</evidence>
<feature type="binding site" evidence="10">
    <location>
        <position position="22"/>
    </location>
    <ligand>
        <name>Mg(2+)</name>
        <dbReference type="ChEBI" id="CHEBI:18420"/>
    </ligand>
</feature>
<accession>A0ABS4XEH4</accession>
<evidence type="ECO:0000256" key="4">
    <source>
        <dbReference type="ARBA" id="ARBA00022679"/>
    </source>
</evidence>
<feature type="domain" description="S-adenosylmethionine synthetase central" evidence="14">
    <location>
        <begin position="130"/>
        <end position="247"/>
    </location>
</feature>
<dbReference type="PROSITE" id="PS00377">
    <property type="entry name" value="ADOMET_SYNTHASE_2"/>
    <property type="match status" value="1"/>
</dbReference>
<gene>
    <name evidence="10" type="primary">metK</name>
    <name evidence="16" type="ORF">JOF47_001590</name>
</gene>